<dbReference type="SUPFAM" id="SSF46785">
    <property type="entry name" value="Winged helix' DNA-binding domain"/>
    <property type="match status" value="1"/>
</dbReference>
<dbReference type="InterPro" id="IPR036390">
    <property type="entry name" value="WH_DNA-bd_sf"/>
</dbReference>
<reference evidence="2 3" key="1">
    <citation type="submission" date="2020-08" db="EMBL/GenBank/DDBJ databases">
        <title>Genomic Encyclopedia of Type Strains, Phase IV (KMG-IV): sequencing the most valuable type-strain genomes for metagenomic binning, comparative biology and taxonomic classification.</title>
        <authorList>
            <person name="Goeker M."/>
        </authorList>
    </citation>
    <scope>NUCLEOTIDE SEQUENCE [LARGE SCALE GENOMIC DNA]</scope>
    <source>
        <strain evidence="2 3">DSM 45615</strain>
    </source>
</reference>
<comment type="caution">
    <text evidence="2">The sequence shown here is derived from an EMBL/GenBank/DDBJ whole genome shotgun (WGS) entry which is preliminary data.</text>
</comment>
<dbReference type="InterPro" id="IPR036388">
    <property type="entry name" value="WH-like_DNA-bd_sf"/>
</dbReference>
<feature type="domain" description="HTH arsR-type" evidence="1">
    <location>
        <begin position="92"/>
        <end position="172"/>
    </location>
</feature>
<keyword evidence="2" id="KW-0238">DNA-binding</keyword>
<dbReference type="InterPro" id="IPR001845">
    <property type="entry name" value="HTH_ArsR_DNA-bd_dom"/>
</dbReference>
<evidence type="ECO:0000313" key="3">
    <source>
        <dbReference type="Proteomes" id="UP000578449"/>
    </source>
</evidence>
<proteinExistence type="predicted"/>
<sequence length="182" mass="19519">MNEERLAELERRVARLEAALTGAGQDRRPPEASPSSLDLLRRFEAAAEEETGESAGTIAYVGAALLDGDRHLWASEHRVADLMAADWGPAAALLEAMGSPARLALLAALVRGPRTRAYLQEALGGETTSGHLYHHLRELQRTGLIAQRRRGEYQVVSRAVVPILAALAAALDLGVAPTAQEE</sequence>
<evidence type="ECO:0000313" key="2">
    <source>
        <dbReference type="EMBL" id="MBB5130366.1"/>
    </source>
</evidence>
<evidence type="ECO:0000259" key="1">
    <source>
        <dbReference type="SMART" id="SM00418"/>
    </source>
</evidence>
<organism evidence="2 3">
    <name type="scientific">Thermocatellispora tengchongensis</name>
    <dbReference type="NCBI Taxonomy" id="1073253"/>
    <lineage>
        <taxon>Bacteria</taxon>
        <taxon>Bacillati</taxon>
        <taxon>Actinomycetota</taxon>
        <taxon>Actinomycetes</taxon>
        <taxon>Streptosporangiales</taxon>
        <taxon>Streptosporangiaceae</taxon>
        <taxon>Thermocatellispora</taxon>
    </lineage>
</organism>
<keyword evidence="3" id="KW-1185">Reference proteome</keyword>
<dbReference type="Gene3D" id="1.10.10.10">
    <property type="entry name" value="Winged helix-like DNA-binding domain superfamily/Winged helix DNA-binding domain"/>
    <property type="match status" value="1"/>
</dbReference>
<dbReference type="AlphaFoldDB" id="A0A840NW10"/>
<dbReference type="SMART" id="SM00418">
    <property type="entry name" value="HTH_ARSR"/>
    <property type="match status" value="1"/>
</dbReference>
<dbReference type="GO" id="GO:0003677">
    <property type="term" value="F:DNA binding"/>
    <property type="evidence" value="ECO:0007669"/>
    <property type="project" value="UniProtKB-KW"/>
</dbReference>
<name>A0A840NW10_9ACTN</name>
<protein>
    <submittedName>
        <fullName evidence="2">DNA-binding transcriptional ArsR family regulator</fullName>
    </submittedName>
</protein>
<dbReference type="GO" id="GO:0003700">
    <property type="term" value="F:DNA-binding transcription factor activity"/>
    <property type="evidence" value="ECO:0007669"/>
    <property type="project" value="InterPro"/>
</dbReference>
<dbReference type="Pfam" id="PF12840">
    <property type="entry name" value="HTH_20"/>
    <property type="match status" value="1"/>
</dbReference>
<dbReference type="RefSeq" id="WP_185047273.1">
    <property type="nucleotide sequence ID" value="NZ_BAABIX010000051.1"/>
</dbReference>
<gene>
    <name evidence="2" type="ORF">HNP84_000054</name>
</gene>
<dbReference type="PRINTS" id="PR00778">
    <property type="entry name" value="HTHARSR"/>
</dbReference>
<accession>A0A840NW10</accession>
<dbReference type="EMBL" id="JACHGN010000001">
    <property type="protein sequence ID" value="MBB5130366.1"/>
    <property type="molecule type" value="Genomic_DNA"/>
</dbReference>
<dbReference type="Proteomes" id="UP000578449">
    <property type="component" value="Unassembled WGS sequence"/>
</dbReference>